<evidence type="ECO:0000256" key="4">
    <source>
        <dbReference type="ARBA" id="ARBA00022679"/>
    </source>
</evidence>
<keyword evidence="5 9" id="KW-0949">S-adenosyl-L-methionine</keyword>
<evidence type="ECO:0000256" key="7">
    <source>
        <dbReference type="ARBA" id="ARBA00022898"/>
    </source>
</evidence>
<keyword evidence="6 9" id="KW-0093">Biotin biosynthesis</keyword>
<feature type="binding site" evidence="9">
    <location>
        <position position="250"/>
    </location>
    <ligand>
        <name>pyridoxal 5'-phosphate</name>
        <dbReference type="ChEBI" id="CHEBI:597326"/>
    </ligand>
</feature>
<evidence type="ECO:0000256" key="2">
    <source>
        <dbReference type="ARBA" id="ARBA00005063"/>
    </source>
</evidence>
<feature type="site" description="Participates in the substrate recognition with KAPA and in a stacking interaction with the adenine ring of SAM" evidence="9">
    <location>
        <position position="19"/>
    </location>
</feature>
<proteinExistence type="inferred from homology"/>
<dbReference type="GO" id="GO:0005737">
    <property type="term" value="C:cytoplasm"/>
    <property type="evidence" value="ECO:0007669"/>
    <property type="project" value="UniProtKB-SubCell"/>
</dbReference>
<dbReference type="InterPro" id="IPR015421">
    <property type="entry name" value="PyrdxlP-dep_Trfase_major"/>
</dbReference>
<dbReference type="NCBIfam" id="NF004624">
    <property type="entry name" value="PRK05964.1"/>
    <property type="match status" value="1"/>
</dbReference>
<keyword evidence="9" id="KW-0963">Cytoplasm</keyword>
<evidence type="ECO:0000256" key="6">
    <source>
        <dbReference type="ARBA" id="ARBA00022756"/>
    </source>
</evidence>
<dbReference type="InterPro" id="IPR005815">
    <property type="entry name" value="BioA"/>
</dbReference>
<comment type="subunit">
    <text evidence="9">Homodimer.</text>
</comment>
<dbReference type="HAMAP" id="MF_00834">
    <property type="entry name" value="BioA"/>
    <property type="match status" value="1"/>
</dbReference>
<sequence length="435" mass="47393">MSNGEALIALDKAHVWHPFTQAATAPDPIPITSASGSVLQGADGKEYLDLIASWWVTTHGHGHPAVANAIAEQAKRLEQVIFAGFTHPPAATLAQRLSEKLGGELSRVFFSDDGSTAVEVALKMATQYHRNQGKPRNRFLAFHGGYHGDTVGAMSMGQGSGFFNAFDNMLFEVDLLNYAPTWEGDVIADERDRIAMITLEDAILRHGDAYAALIVEPLVQGASGMRMCRPSFLEGVVERCREAGILVIFDEVMTGFGRTGSLFAFQQTAIEPDMICLSKGLTSGFLPMSVTVARESLYQVFMGEDFDRALAHGHSFTANPLGCAAALASLDLFEQENTLARIAEIEALHRDRLGAFRKSKKALRPRVCGTIGAIDLNVEDGGYTSEVGPKLKQFFLDKGLLIRPLGNTVYLLPPYCTTDEQLHRGWDAIEEAVFL</sequence>
<dbReference type="Gene3D" id="3.90.1150.10">
    <property type="entry name" value="Aspartate Aminotransferase, domain 1"/>
    <property type="match status" value="1"/>
</dbReference>
<dbReference type="InterPro" id="IPR015422">
    <property type="entry name" value="PyrdxlP-dep_Trfase_small"/>
</dbReference>
<evidence type="ECO:0000256" key="9">
    <source>
        <dbReference type="HAMAP-Rule" id="MF_00834"/>
    </source>
</evidence>
<comment type="pathway">
    <text evidence="2 9">Cofactor biosynthesis; biotin biosynthesis; 7,8-diaminononanoate from 8-amino-7-oxononanoate (SAM route): step 1/1.</text>
</comment>
<feature type="binding site" evidence="9">
    <location>
        <position position="313"/>
    </location>
    <ligand>
        <name>substrate</name>
    </ligand>
</feature>
<comment type="subcellular location">
    <subcellularLocation>
        <location evidence="9">Cytoplasm</location>
    </subcellularLocation>
</comment>
<gene>
    <name evidence="9 10" type="primary">bioA</name>
    <name evidence="10" type="ORF">MAGMO_3526</name>
</gene>
<evidence type="ECO:0000256" key="3">
    <source>
        <dbReference type="ARBA" id="ARBA00022576"/>
    </source>
</evidence>
<feature type="binding site" evidence="9">
    <location>
        <position position="54"/>
    </location>
    <ligand>
        <name>substrate</name>
    </ligand>
</feature>
<dbReference type="InterPro" id="IPR015424">
    <property type="entry name" value="PyrdxlP-dep_Trfase"/>
</dbReference>
<dbReference type="InterPro" id="IPR005814">
    <property type="entry name" value="Aminotrans_3"/>
</dbReference>
<name>A0A1S7LL28_MAGMO</name>
<comment type="cofactor">
    <cofactor evidence="1 9">
        <name>pyridoxal 5'-phosphate</name>
        <dbReference type="ChEBI" id="CHEBI:597326"/>
    </cofactor>
</comment>
<dbReference type="GO" id="GO:0004141">
    <property type="term" value="F:dethiobiotin synthase activity"/>
    <property type="evidence" value="ECO:0007669"/>
    <property type="project" value="TreeGrafter"/>
</dbReference>
<feature type="binding site" evidence="9">
    <location>
        <begin position="314"/>
        <end position="315"/>
    </location>
    <ligand>
        <name>pyridoxal 5'-phosphate</name>
        <dbReference type="ChEBI" id="CHEBI:597326"/>
    </ligand>
</feature>
<dbReference type="AlphaFoldDB" id="A0A1S7LL28"/>
<evidence type="ECO:0000313" key="10">
    <source>
        <dbReference type="EMBL" id="CRH07662.1"/>
    </source>
</evidence>
<feature type="binding site" evidence="9">
    <location>
        <position position="279"/>
    </location>
    <ligand>
        <name>substrate</name>
    </ligand>
</feature>
<evidence type="ECO:0000256" key="5">
    <source>
        <dbReference type="ARBA" id="ARBA00022691"/>
    </source>
</evidence>
<reference evidence="10" key="1">
    <citation type="submission" date="2015-04" db="EMBL/GenBank/DDBJ databases">
        <authorList>
            <person name="Syromyatnikov M.Y."/>
            <person name="Popov V.N."/>
        </authorList>
    </citation>
    <scope>NUCLEOTIDE SEQUENCE</scope>
    <source>
        <strain evidence="10">MO-1</strain>
    </source>
</reference>
<comment type="similarity">
    <text evidence="9">Belongs to the class-III pyridoxal-phosphate-dependent aminotransferase family. BioA subfamily.</text>
</comment>
<dbReference type="Pfam" id="PF00202">
    <property type="entry name" value="Aminotran_3"/>
    <property type="match status" value="1"/>
</dbReference>
<dbReference type="PROSITE" id="PS00600">
    <property type="entry name" value="AA_TRANSFER_CLASS_3"/>
    <property type="match status" value="1"/>
</dbReference>
<feature type="modified residue" description="N6-(pyridoxal phosphate)lysine" evidence="9">
    <location>
        <position position="279"/>
    </location>
</feature>
<dbReference type="SUPFAM" id="SSF53383">
    <property type="entry name" value="PLP-dependent transferases"/>
    <property type="match status" value="1"/>
</dbReference>
<dbReference type="NCBIfam" id="TIGR00508">
    <property type="entry name" value="bioA"/>
    <property type="match status" value="1"/>
</dbReference>
<dbReference type="FunFam" id="3.40.640.10:FF:000004">
    <property type="entry name" value="Acetylornithine aminotransferase"/>
    <property type="match status" value="1"/>
</dbReference>
<protein>
    <recommendedName>
        <fullName evidence="9">Adenosylmethionine-8-amino-7-oxononanoate aminotransferase</fullName>
        <ecNumber evidence="9">2.6.1.62</ecNumber>
    </recommendedName>
    <alternativeName>
        <fullName evidence="9">7,8-diamino-pelargonic acid aminotransferase</fullName>
        <shortName evidence="9">DAPA AT</shortName>
        <shortName evidence="9">DAPA aminotransferase</shortName>
    </alternativeName>
    <alternativeName>
        <fullName evidence="9">7,8-diaminononanoate synthase</fullName>
        <shortName evidence="9">DANS</shortName>
    </alternativeName>
    <alternativeName>
        <fullName evidence="9">Diaminopelargonic acid synthase</fullName>
    </alternativeName>
</protein>
<evidence type="ECO:0000256" key="1">
    <source>
        <dbReference type="ARBA" id="ARBA00001933"/>
    </source>
</evidence>
<dbReference type="GO" id="GO:0009102">
    <property type="term" value="P:biotin biosynthetic process"/>
    <property type="evidence" value="ECO:0007669"/>
    <property type="project" value="UniProtKB-UniRule"/>
</dbReference>
<feature type="binding site" evidence="9">
    <location>
        <position position="146"/>
    </location>
    <ligand>
        <name>substrate</name>
    </ligand>
</feature>
<organism evidence="10">
    <name type="scientific">Magnetococcus massalia (strain MO-1)</name>
    <dbReference type="NCBI Taxonomy" id="451514"/>
    <lineage>
        <taxon>Bacteria</taxon>
        <taxon>Pseudomonadati</taxon>
        <taxon>Pseudomonadota</taxon>
        <taxon>Magnetococcia</taxon>
        <taxon>Magnetococcales</taxon>
        <taxon>Magnetococcaceae</taxon>
        <taxon>Magnetococcus</taxon>
    </lineage>
</organism>
<dbReference type="PANTHER" id="PTHR42684">
    <property type="entry name" value="ADENOSYLMETHIONINE-8-AMINO-7-OXONONANOATE AMINOTRANSFERASE"/>
    <property type="match status" value="1"/>
</dbReference>
<dbReference type="InterPro" id="IPR049704">
    <property type="entry name" value="Aminotrans_3_PPA_site"/>
</dbReference>
<dbReference type="EC" id="2.6.1.62" evidence="9"/>
<keyword evidence="7 9" id="KW-0663">Pyridoxal phosphate</keyword>
<feature type="binding site" evidence="9">
    <location>
        <position position="403"/>
    </location>
    <ligand>
        <name>substrate</name>
    </ligand>
</feature>
<dbReference type="UniPathway" id="UPA00078">
    <property type="reaction ID" value="UER00160"/>
</dbReference>
<dbReference type="EMBL" id="LO017727">
    <property type="protein sequence ID" value="CRH07662.1"/>
    <property type="molecule type" value="Genomic_DNA"/>
</dbReference>
<dbReference type="GO" id="GO:0004015">
    <property type="term" value="F:adenosylmethionine-8-amino-7-oxononanoate transaminase activity"/>
    <property type="evidence" value="ECO:0007669"/>
    <property type="project" value="UniProtKB-UniRule"/>
</dbReference>
<keyword evidence="3 9" id="KW-0032">Aminotransferase</keyword>
<comment type="catalytic activity">
    <reaction evidence="8 9">
        <text>(8S)-8-amino-7-oxononanoate + S-adenosyl-L-methionine = S-adenosyl-4-methylsulfanyl-2-oxobutanoate + (7R,8S)-7,8-diammoniononanoate</text>
        <dbReference type="Rhea" id="RHEA:16861"/>
        <dbReference type="ChEBI" id="CHEBI:16490"/>
        <dbReference type="ChEBI" id="CHEBI:59789"/>
        <dbReference type="ChEBI" id="CHEBI:149468"/>
        <dbReference type="ChEBI" id="CHEBI:149469"/>
        <dbReference type="EC" id="2.6.1.62"/>
    </reaction>
</comment>
<dbReference type="GO" id="GO:0030170">
    <property type="term" value="F:pyridoxal phosphate binding"/>
    <property type="evidence" value="ECO:0007669"/>
    <property type="project" value="UniProtKB-UniRule"/>
</dbReference>
<feature type="binding site" evidence="9">
    <location>
        <begin position="114"/>
        <end position="115"/>
    </location>
    <ligand>
        <name>pyridoxal 5'-phosphate</name>
        <dbReference type="ChEBI" id="CHEBI:597326"/>
    </ligand>
</feature>
<comment type="function">
    <text evidence="9">Catalyzes the transfer of the alpha-amino group from S-adenosyl-L-methionine (SAM) to 7-keto-8-aminopelargonic acid (KAPA) to form 7,8-diaminopelargonic acid (DAPA). It is the only aminotransferase known to utilize SAM as an amino donor.</text>
</comment>
<dbReference type="CDD" id="cd00610">
    <property type="entry name" value="OAT_like"/>
    <property type="match status" value="1"/>
</dbReference>
<dbReference type="PANTHER" id="PTHR42684:SF3">
    <property type="entry name" value="ADENOSYLMETHIONINE-8-AMINO-7-OXONONANOATE AMINOTRANSFERASE"/>
    <property type="match status" value="1"/>
</dbReference>
<evidence type="ECO:0000256" key="8">
    <source>
        <dbReference type="ARBA" id="ARBA00048449"/>
    </source>
</evidence>
<keyword evidence="4 9" id="KW-0808">Transferase</keyword>
<accession>A0A1S7LL28</accession>
<dbReference type="Gene3D" id="3.40.640.10">
    <property type="entry name" value="Type I PLP-dependent aspartate aminotransferase-like (Major domain)"/>
    <property type="match status" value="1"/>
</dbReference>